<dbReference type="Pfam" id="PF18939">
    <property type="entry name" value="DUF5686"/>
    <property type="match status" value="1"/>
</dbReference>
<name>A0ABY4G615_9BACT</name>
<gene>
    <name evidence="1" type="ORF">MUN86_23200</name>
</gene>
<keyword evidence="2" id="KW-1185">Reference proteome</keyword>
<dbReference type="Gene3D" id="2.60.40.1120">
    <property type="entry name" value="Carboxypeptidase-like, regulatory domain"/>
    <property type="match status" value="1"/>
</dbReference>
<proteinExistence type="predicted"/>
<evidence type="ECO:0000313" key="1">
    <source>
        <dbReference type="EMBL" id="UOQ66355.1"/>
    </source>
</evidence>
<protein>
    <submittedName>
        <fullName evidence="1">DUF5686 and carboxypeptidase regulatory-like domain-containing protein</fullName>
    </submittedName>
</protein>
<dbReference type="InterPro" id="IPR008969">
    <property type="entry name" value="CarboxyPept-like_regulatory"/>
</dbReference>
<organism evidence="1 2">
    <name type="scientific">Hymenobacter volaticus</name>
    <dbReference type="NCBI Taxonomy" id="2932254"/>
    <lineage>
        <taxon>Bacteria</taxon>
        <taxon>Pseudomonadati</taxon>
        <taxon>Bacteroidota</taxon>
        <taxon>Cytophagia</taxon>
        <taxon>Cytophagales</taxon>
        <taxon>Hymenobacteraceae</taxon>
        <taxon>Hymenobacter</taxon>
    </lineage>
</organism>
<sequence length="838" mass="95314">MLFRTRYLLFLLLLLIGAGRSYAQQLLVRGRVTEGATQKPVPFASIFVPGTTAGTTADADGRYQLSTAPADTVIASAMGFTSSKKALNRQAATQTINFALGTGAVSLSEVVVRPTENPAYAIMRRVQQHKPQNDKQRLDAFEFDSYNRTEISINNLPDQVARRKVLRQMTAVADSIGLERGADGKPIVPIFASEMLSRYYAHQRPVRRREEIKRNQMRGIAPREGSVVSQIMGSSFQDWDFYPNWQQLLGKDFISPIADGWKFTYEYELQDSVYIGDDFCYQLAVTPRRSQDLAFTGTIWITTKSYALRRVDLRVSPEANLNFVDQVKVWQELTPSTAGPWLPLRTRVVIGIRPTSKSTGFMARFTTVNSNFEAGKYHPLEFYDVPMETAADAFKGETDYFDKNRPDSLSVQEQKTMMVLDSVRKLPSVHSFLEVATVVVSGYYRVGKIDVGPVPATIGYNNIEGLRPRIGFRTTPDISRNWTARAYLAYGLRDTRFKYGLRANRILDRRSWTTIGFEHRHDIDQVALLDNDYALENPLFEASARLGNINNGRPLLRDLSSMSFQTDLFRGFTQKLTLRRQQFRPLYRFAYYTDEPELGAPTEDNFNVSEVVVESRYAPDEVLVQSQTQNYRSPIGLKKLPVFTVRYTLGLKNFLGGDFSYHKINLIVAQSVRLGQLGRTEYTLDAGYVPSTIPYPMLKAHLGNQSPFYNAGAYNLMRYFEFVSDRYVGLRFDHYFEGFLLNSIPAIKKLNWRLVATGNVLYGSVDRANNEIIPEIDPNNGEPLPRFQPLGRLPYAEVGYGVENIFRVVRVDFIHRLTYRDSPGARNFGVKFSFQFKL</sequence>
<dbReference type="Pfam" id="PF13715">
    <property type="entry name" value="CarbopepD_reg_2"/>
    <property type="match status" value="1"/>
</dbReference>
<dbReference type="InterPro" id="IPR043741">
    <property type="entry name" value="DUF5686"/>
</dbReference>
<dbReference type="Proteomes" id="UP000830401">
    <property type="component" value="Chromosome"/>
</dbReference>
<dbReference type="SUPFAM" id="SSF49464">
    <property type="entry name" value="Carboxypeptidase regulatory domain-like"/>
    <property type="match status" value="1"/>
</dbReference>
<reference evidence="1" key="1">
    <citation type="submission" date="2022-04" db="EMBL/GenBank/DDBJ databases">
        <title>Hymenobacter sp. isolated from the air.</title>
        <authorList>
            <person name="Won M."/>
            <person name="Lee C.-M."/>
            <person name="Woen H.-Y."/>
            <person name="Kwon S.-W."/>
        </authorList>
    </citation>
    <scope>NUCLEOTIDE SEQUENCE</scope>
    <source>
        <strain evidence="1">5420S-77</strain>
    </source>
</reference>
<dbReference type="EMBL" id="CP095061">
    <property type="protein sequence ID" value="UOQ66355.1"/>
    <property type="molecule type" value="Genomic_DNA"/>
</dbReference>
<dbReference type="RefSeq" id="WP_245120397.1">
    <property type="nucleotide sequence ID" value="NZ_CP095061.1"/>
</dbReference>
<evidence type="ECO:0000313" key="2">
    <source>
        <dbReference type="Proteomes" id="UP000830401"/>
    </source>
</evidence>
<accession>A0ABY4G615</accession>